<dbReference type="Proteomes" id="UP001202243">
    <property type="component" value="Unassembled WGS sequence"/>
</dbReference>
<feature type="transmembrane region" description="Helical" evidence="1">
    <location>
        <begin position="12"/>
        <end position="34"/>
    </location>
</feature>
<dbReference type="RefSeq" id="WP_251349024.1">
    <property type="nucleotide sequence ID" value="NZ_JAMQGR010000001.1"/>
</dbReference>
<evidence type="ECO:0000313" key="2">
    <source>
        <dbReference type="EMBL" id="MCM2565170.1"/>
    </source>
</evidence>
<organism evidence="2 3">
    <name type="scientific">Janthinobacterium kumbetense</name>
    <dbReference type="NCBI Taxonomy" id="2950280"/>
    <lineage>
        <taxon>Bacteria</taxon>
        <taxon>Pseudomonadati</taxon>
        <taxon>Pseudomonadota</taxon>
        <taxon>Betaproteobacteria</taxon>
        <taxon>Burkholderiales</taxon>
        <taxon>Oxalobacteraceae</taxon>
        <taxon>Janthinobacterium</taxon>
    </lineage>
</organism>
<keyword evidence="1" id="KW-0472">Membrane</keyword>
<name>A0ABT0WMA0_9BURK</name>
<gene>
    <name evidence="2" type="ORF">NCG91_06135</name>
</gene>
<dbReference type="PROSITE" id="PS00436">
    <property type="entry name" value="PEROXIDASE_2"/>
    <property type="match status" value="1"/>
</dbReference>
<dbReference type="InterPro" id="IPR019794">
    <property type="entry name" value="Peroxidases_AS"/>
</dbReference>
<comment type="caution">
    <text evidence="2">The sequence shown here is derived from an EMBL/GenBank/DDBJ whole genome shotgun (WGS) entry which is preliminary data.</text>
</comment>
<keyword evidence="3" id="KW-1185">Reference proteome</keyword>
<keyword evidence="1" id="KW-1133">Transmembrane helix</keyword>
<keyword evidence="1" id="KW-0812">Transmembrane</keyword>
<protein>
    <submittedName>
        <fullName evidence="2">Uncharacterized protein</fullName>
    </submittedName>
</protein>
<evidence type="ECO:0000256" key="1">
    <source>
        <dbReference type="SAM" id="Phobius"/>
    </source>
</evidence>
<dbReference type="EMBL" id="JAMQGR010000001">
    <property type="protein sequence ID" value="MCM2565170.1"/>
    <property type="molecule type" value="Genomic_DNA"/>
</dbReference>
<accession>A0ABT0WMA0</accession>
<sequence length="54" mass="6021">MPRLNAVLPLQASALPLVILFVSMSLSSIPVTGLSRRLERPARLLLRLQWHFAA</sequence>
<evidence type="ECO:0000313" key="3">
    <source>
        <dbReference type="Proteomes" id="UP001202243"/>
    </source>
</evidence>
<proteinExistence type="predicted"/>
<reference evidence="2 3" key="1">
    <citation type="submission" date="2022-06" db="EMBL/GenBank/DDBJ databases">
        <title>Janthinobacterium kumbetensis sp. nov., isolated from spring water in Turkey.</title>
        <authorList>
            <person name="Inan Bektas K."/>
            <person name="Belduz A.A."/>
            <person name="Canakci S."/>
            <person name="Nalcaoglu A."/>
            <person name="Ceylan E."/>
            <person name="Kati H."/>
        </authorList>
    </citation>
    <scope>NUCLEOTIDE SEQUENCE [LARGE SCALE GENOMIC DNA]</scope>
    <source>
        <strain evidence="2 3">GK</strain>
    </source>
</reference>